<dbReference type="CDD" id="cd01080">
    <property type="entry name" value="NAD_bind_m-THF_DH_Cyclohyd"/>
    <property type="match status" value="1"/>
</dbReference>
<dbReference type="PANTHER" id="PTHR48099">
    <property type="entry name" value="C-1-TETRAHYDROFOLATE SYNTHASE, CYTOPLASMIC-RELATED"/>
    <property type="match status" value="1"/>
</dbReference>
<keyword evidence="11" id="KW-1185">Reference proteome</keyword>
<proteinExistence type="inferred from homology"/>
<evidence type="ECO:0000256" key="7">
    <source>
        <dbReference type="SAM" id="MobiDB-lite"/>
    </source>
</evidence>
<dbReference type="PRINTS" id="PR00085">
    <property type="entry name" value="THFDHDRGNASE"/>
</dbReference>
<reference evidence="10" key="1">
    <citation type="submission" date="2022-11" db="EMBL/GenBank/DDBJ databases">
        <title>Centuries of genome instability and evolution in soft-shell clam transmissible cancer (bioRxiv).</title>
        <authorList>
            <person name="Hart S.F.M."/>
            <person name="Yonemitsu M.A."/>
            <person name="Giersch R.M."/>
            <person name="Beal B.F."/>
            <person name="Arriagada G."/>
            <person name="Davis B.W."/>
            <person name="Ostrander E.A."/>
            <person name="Goff S.P."/>
            <person name="Metzger M.J."/>
        </authorList>
    </citation>
    <scope>NUCLEOTIDE SEQUENCE</scope>
    <source>
        <strain evidence="10">MELC-2E11</strain>
        <tissue evidence="10">Siphon/mantle</tissue>
    </source>
</reference>
<dbReference type="HAMAP" id="MF_01576">
    <property type="entry name" value="THF_DHG_CYH"/>
    <property type="match status" value="1"/>
</dbReference>
<gene>
    <name evidence="10" type="ORF">MAR_028681</name>
</gene>
<evidence type="ECO:0000313" key="10">
    <source>
        <dbReference type="EMBL" id="WAQ95991.1"/>
    </source>
</evidence>
<evidence type="ECO:0000256" key="3">
    <source>
        <dbReference type="ARBA" id="ARBA00022801"/>
    </source>
</evidence>
<accession>A0ABY7DHA1</accession>
<keyword evidence="3" id="KW-0378">Hydrolase</keyword>
<dbReference type="EMBL" id="CP111013">
    <property type="protein sequence ID" value="WAQ95991.1"/>
    <property type="molecule type" value="Genomic_DNA"/>
</dbReference>
<evidence type="ECO:0000256" key="2">
    <source>
        <dbReference type="ARBA" id="ARBA00022563"/>
    </source>
</evidence>
<dbReference type="InterPro" id="IPR020630">
    <property type="entry name" value="THF_DH/CycHdrlase_cat_dom"/>
</dbReference>
<dbReference type="PANTHER" id="PTHR48099:SF11">
    <property type="entry name" value="BIFUNCTIONAL METHYLENETETRAHYDROFOLATE DEHYDROGENASE_CYCLOHYDROLASE, MITOCHONDRIAL"/>
    <property type="match status" value="1"/>
</dbReference>
<evidence type="ECO:0000259" key="9">
    <source>
        <dbReference type="Pfam" id="PF02882"/>
    </source>
</evidence>
<name>A0ABY7DHA1_MYAAR</name>
<evidence type="ECO:0000256" key="5">
    <source>
        <dbReference type="ARBA" id="ARBA00023268"/>
    </source>
</evidence>
<evidence type="ECO:0000256" key="1">
    <source>
        <dbReference type="ARBA" id="ARBA00012776"/>
    </source>
</evidence>
<dbReference type="Pfam" id="PF02882">
    <property type="entry name" value="THF_DHG_CYH_C"/>
    <property type="match status" value="1"/>
</dbReference>
<evidence type="ECO:0000256" key="4">
    <source>
        <dbReference type="ARBA" id="ARBA00023002"/>
    </source>
</evidence>
<dbReference type="Pfam" id="PF00763">
    <property type="entry name" value="THF_DHG_CYH"/>
    <property type="match status" value="1"/>
</dbReference>
<dbReference type="InterPro" id="IPR046346">
    <property type="entry name" value="Aminoacid_DH-like_N_sf"/>
</dbReference>
<feature type="domain" description="Tetrahydrofolate dehydrogenase/cyclohydrolase catalytic" evidence="8">
    <location>
        <begin position="39"/>
        <end position="154"/>
    </location>
</feature>
<dbReference type="InterPro" id="IPR020631">
    <property type="entry name" value="THF_DH/CycHdrlase_NAD-bd_dom"/>
</dbReference>
<evidence type="ECO:0000313" key="11">
    <source>
        <dbReference type="Proteomes" id="UP001164746"/>
    </source>
</evidence>
<keyword evidence="5" id="KW-0511">Multifunctional enzyme</keyword>
<dbReference type="InterPro" id="IPR000672">
    <property type="entry name" value="THF_DH/CycHdrlase"/>
</dbReference>
<feature type="domain" description="Tetrahydrofolate dehydrogenase/cyclohydrolase NAD(P)-binding" evidence="9">
    <location>
        <begin position="173"/>
        <end position="298"/>
    </location>
</feature>
<protein>
    <recommendedName>
        <fullName evidence="1">methenyltetrahydrofolate cyclohydrolase</fullName>
        <ecNumber evidence="1">3.5.4.9</ecNumber>
    </recommendedName>
</protein>
<sequence>MSSWGVSHVCRQLLRTSITQNGRGRNLSMTSRCLTAKIINGTAMSKEIKEEVKAEVEELKAAGKRPPHLSVILVGANPASQTYVKNKFKAADYTGITSELINLPGDTSQDSLLAEIDRLNKDSSVDGLLVQLPVPDHIVEKKIMNSVAPHKDVDGFHTLNVGCFCVDEKSFIPATPAGVMEMLRRSGIETFGKNAVVCGRSKNVGMPIAMLLHADGIYDTKAGDATTTICHRYTPPEQLAVFTKNADIIVVATGIPGLIKGSMIKKGCTVIDVGINRVKDEKTGKMKLVGDCDFEIITRNNIDIENPYHRILRAFVMAFFNRFNLYDDLYNHEQKLLRACRQIEVLNKCLKDLVGRYVIVKDCDVISHSHMLKYRMSIVQGVLEMYIRFAQRKKRVVMRLRSALYGEANPEADDSDESDSESNESSDHDESDNDSDESRDHDEGDIDSDDLSDHDGSDGEADENENADL</sequence>
<feature type="compositionally biased region" description="Acidic residues" evidence="7">
    <location>
        <begin position="410"/>
        <end position="435"/>
    </location>
</feature>
<feature type="region of interest" description="Disordered" evidence="7">
    <location>
        <begin position="408"/>
        <end position="469"/>
    </location>
</feature>
<keyword evidence="2" id="KW-0554">One-carbon metabolism</keyword>
<dbReference type="InterPro" id="IPR036291">
    <property type="entry name" value="NAD(P)-bd_dom_sf"/>
</dbReference>
<organism evidence="10 11">
    <name type="scientific">Mya arenaria</name>
    <name type="common">Soft-shell clam</name>
    <dbReference type="NCBI Taxonomy" id="6604"/>
    <lineage>
        <taxon>Eukaryota</taxon>
        <taxon>Metazoa</taxon>
        <taxon>Spiralia</taxon>
        <taxon>Lophotrochozoa</taxon>
        <taxon>Mollusca</taxon>
        <taxon>Bivalvia</taxon>
        <taxon>Autobranchia</taxon>
        <taxon>Heteroconchia</taxon>
        <taxon>Euheterodonta</taxon>
        <taxon>Imparidentia</taxon>
        <taxon>Neoheterodontei</taxon>
        <taxon>Myida</taxon>
        <taxon>Myoidea</taxon>
        <taxon>Myidae</taxon>
        <taxon>Mya</taxon>
    </lineage>
</organism>
<dbReference type="EC" id="3.5.4.9" evidence="1"/>
<dbReference type="Gene3D" id="3.40.50.10860">
    <property type="entry name" value="Leucine Dehydrogenase, chain A, domain 1"/>
    <property type="match status" value="1"/>
</dbReference>
<dbReference type="InterPro" id="IPR020867">
    <property type="entry name" value="THF_DH/CycHdrlase_CS"/>
</dbReference>
<dbReference type="Gene3D" id="3.40.50.720">
    <property type="entry name" value="NAD(P)-binding Rossmann-like Domain"/>
    <property type="match status" value="1"/>
</dbReference>
<feature type="compositionally biased region" description="Acidic residues" evidence="7">
    <location>
        <begin position="458"/>
        <end position="469"/>
    </location>
</feature>
<keyword evidence="4" id="KW-0560">Oxidoreductase</keyword>
<evidence type="ECO:0000259" key="8">
    <source>
        <dbReference type="Pfam" id="PF00763"/>
    </source>
</evidence>
<dbReference type="Proteomes" id="UP001164746">
    <property type="component" value="Chromosome 2"/>
</dbReference>
<evidence type="ECO:0000256" key="6">
    <source>
        <dbReference type="ARBA" id="ARBA00036357"/>
    </source>
</evidence>
<dbReference type="PROSITE" id="PS00766">
    <property type="entry name" value="THF_DHG_CYH_1"/>
    <property type="match status" value="1"/>
</dbReference>
<comment type="catalytic activity">
    <reaction evidence="6">
        <text>(6R)-5,10-methenyltetrahydrofolate + H2O = (6R)-10-formyltetrahydrofolate + H(+)</text>
        <dbReference type="Rhea" id="RHEA:23700"/>
        <dbReference type="ChEBI" id="CHEBI:15377"/>
        <dbReference type="ChEBI" id="CHEBI:15378"/>
        <dbReference type="ChEBI" id="CHEBI:57455"/>
        <dbReference type="ChEBI" id="CHEBI:195366"/>
        <dbReference type="EC" id="3.5.4.9"/>
    </reaction>
</comment>
<dbReference type="SUPFAM" id="SSF53223">
    <property type="entry name" value="Aminoacid dehydrogenase-like, N-terminal domain"/>
    <property type="match status" value="1"/>
</dbReference>
<dbReference type="SUPFAM" id="SSF51735">
    <property type="entry name" value="NAD(P)-binding Rossmann-fold domains"/>
    <property type="match status" value="1"/>
</dbReference>